<protein>
    <submittedName>
        <fullName evidence="2">Uncharacterized protein</fullName>
    </submittedName>
</protein>
<organism evidence="2">
    <name type="scientific">marine sediment metagenome</name>
    <dbReference type="NCBI Taxonomy" id="412755"/>
    <lineage>
        <taxon>unclassified sequences</taxon>
        <taxon>metagenomes</taxon>
        <taxon>ecological metagenomes</taxon>
    </lineage>
</organism>
<evidence type="ECO:0000256" key="1">
    <source>
        <dbReference type="SAM" id="Phobius"/>
    </source>
</evidence>
<keyword evidence="1" id="KW-1133">Transmembrane helix</keyword>
<name>A0A0F9K997_9ZZZZ</name>
<gene>
    <name evidence="2" type="ORF">LCGC14_1432790</name>
</gene>
<dbReference type="EMBL" id="LAZR01009677">
    <property type="protein sequence ID" value="KKM71226.1"/>
    <property type="molecule type" value="Genomic_DNA"/>
</dbReference>
<dbReference type="AlphaFoldDB" id="A0A0F9K997"/>
<reference evidence="2" key="1">
    <citation type="journal article" date="2015" name="Nature">
        <title>Complex archaea that bridge the gap between prokaryotes and eukaryotes.</title>
        <authorList>
            <person name="Spang A."/>
            <person name="Saw J.H."/>
            <person name="Jorgensen S.L."/>
            <person name="Zaremba-Niedzwiedzka K."/>
            <person name="Martijn J."/>
            <person name="Lind A.E."/>
            <person name="van Eijk R."/>
            <person name="Schleper C."/>
            <person name="Guy L."/>
            <person name="Ettema T.J."/>
        </authorList>
    </citation>
    <scope>NUCLEOTIDE SEQUENCE</scope>
</reference>
<evidence type="ECO:0000313" key="2">
    <source>
        <dbReference type="EMBL" id="KKM71226.1"/>
    </source>
</evidence>
<keyword evidence="1" id="KW-0812">Transmembrane</keyword>
<proteinExistence type="predicted"/>
<feature type="transmembrane region" description="Helical" evidence="1">
    <location>
        <begin position="43"/>
        <end position="59"/>
    </location>
</feature>
<sequence>MKMNKQQLKAKIEKDLKYDLGGTLVSGFVSLVCIYYLNIPFLMFFVIMTLVFFNSYLITKREKQIMEVLG</sequence>
<keyword evidence="1" id="KW-0472">Membrane</keyword>
<accession>A0A0F9K997</accession>
<feature type="transmembrane region" description="Helical" evidence="1">
    <location>
        <begin position="20"/>
        <end position="37"/>
    </location>
</feature>
<comment type="caution">
    <text evidence="2">The sequence shown here is derived from an EMBL/GenBank/DDBJ whole genome shotgun (WGS) entry which is preliminary data.</text>
</comment>